<organism evidence="1 2">
    <name type="scientific">Anaerobacillus alkaliphilus</name>
    <dbReference type="NCBI Taxonomy" id="1548597"/>
    <lineage>
        <taxon>Bacteria</taxon>
        <taxon>Bacillati</taxon>
        <taxon>Bacillota</taxon>
        <taxon>Bacilli</taxon>
        <taxon>Bacillales</taxon>
        <taxon>Bacillaceae</taxon>
        <taxon>Anaerobacillus</taxon>
    </lineage>
</organism>
<dbReference type="OrthoDB" id="8455278at2"/>
<dbReference type="AlphaFoldDB" id="A0A4Q0VLF8"/>
<accession>A0A4Q0VLF8</accession>
<protein>
    <submittedName>
        <fullName evidence="1">Uncharacterized protein</fullName>
    </submittedName>
</protein>
<reference evidence="1 2" key="1">
    <citation type="journal article" date="2019" name="Int. J. Syst. Evol. Microbiol.">
        <title>Anaerobacillus alkaliphilus sp. nov., a novel alkaliphilic and moderately halophilic bacterium.</title>
        <authorList>
            <person name="Borsodi A.K."/>
            <person name="Aszalos J.M."/>
            <person name="Bihari P."/>
            <person name="Nagy I."/>
            <person name="Schumann P."/>
            <person name="Sproer C."/>
            <person name="Kovacs A.L."/>
            <person name="Boka K."/>
            <person name="Dobosy P."/>
            <person name="Ovari M."/>
            <person name="Szili-Kovacs T."/>
            <person name="Toth E."/>
        </authorList>
    </citation>
    <scope>NUCLEOTIDE SEQUENCE [LARGE SCALE GENOMIC DNA]</scope>
    <source>
        <strain evidence="1 2">B16-10</strain>
    </source>
</reference>
<keyword evidence="2" id="KW-1185">Reference proteome</keyword>
<sequence>MDEVEAIILVDNAQSPMISEPINALKHIVTTGNTSKLHICFTHFDEVKGDNLPTVSDKEGHVVGSLENAIEEIGKKLGANAQRYLTKQMQKDTFFFLGAIHNEIRDNDDYAKEQLCKLVEALLETIIEVEPSETFPIYNGTTAALAIQRAADEYYKRWNSILNLSQDISLKEH</sequence>
<dbReference type="Proteomes" id="UP000290649">
    <property type="component" value="Unassembled WGS sequence"/>
</dbReference>
<dbReference type="RefSeq" id="WP_129080265.1">
    <property type="nucleotide sequence ID" value="NZ_QOUX01000047.1"/>
</dbReference>
<comment type="caution">
    <text evidence="1">The sequence shown here is derived from an EMBL/GenBank/DDBJ whole genome shotgun (WGS) entry which is preliminary data.</text>
</comment>
<proteinExistence type="predicted"/>
<evidence type="ECO:0000313" key="1">
    <source>
        <dbReference type="EMBL" id="RXI96287.1"/>
    </source>
</evidence>
<dbReference type="EMBL" id="QOUX01000047">
    <property type="protein sequence ID" value="RXI96287.1"/>
    <property type="molecule type" value="Genomic_DNA"/>
</dbReference>
<name>A0A4Q0VLF8_9BACI</name>
<gene>
    <name evidence="1" type="ORF">DS745_21385</name>
</gene>
<evidence type="ECO:0000313" key="2">
    <source>
        <dbReference type="Proteomes" id="UP000290649"/>
    </source>
</evidence>